<protein>
    <recommendedName>
        <fullName evidence="3">Glycosyltransferase</fullName>
    </recommendedName>
</protein>
<keyword evidence="2" id="KW-1185">Reference proteome</keyword>
<proteinExistence type="predicted"/>
<comment type="caution">
    <text evidence="1">The sequence shown here is derived from an EMBL/GenBank/DDBJ whole genome shotgun (WGS) entry which is preliminary data.</text>
</comment>
<name>A0ABQ4T481_METOR</name>
<organism evidence="1 2">
    <name type="scientific">Methylobacterium organophilum</name>
    <dbReference type="NCBI Taxonomy" id="410"/>
    <lineage>
        <taxon>Bacteria</taxon>
        <taxon>Pseudomonadati</taxon>
        <taxon>Pseudomonadota</taxon>
        <taxon>Alphaproteobacteria</taxon>
        <taxon>Hyphomicrobiales</taxon>
        <taxon>Methylobacteriaceae</taxon>
        <taxon>Methylobacterium</taxon>
    </lineage>
</organism>
<dbReference type="Proteomes" id="UP001055156">
    <property type="component" value="Unassembled WGS sequence"/>
</dbReference>
<dbReference type="RefSeq" id="WP_238309719.1">
    <property type="nucleotide sequence ID" value="NZ_BPQV01000002.1"/>
</dbReference>
<accession>A0ABQ4T481</accession>
<sequence length="173" mass="18557">MISCVIHVSRPAEAEAIERLADTLSALVEGVAAGLVSDAVIVASQANEALDTIADGAGATFLQRSPGASPWSAGAKAARRDWVLCLEAGDIPSEGWIRHLDRFVGTARPEVSLGRLRRPHAGLPSRIRARGERVVGVRRARAGDLVRRERLAGGNAFHPRLHPRMLLARLDRA</sequence>
<evidence type="ECO:0000313" key="1">
    <source>
        <dbReference type="EMBL" id="GJE25754.1"/>
    </source>
</evidence>
<dbReference type="EMBL" id="BPQV01000002">
    <property type="protein sequence ID" value="GJE25754.1"/>
    <property type="molecule type" value="Genomic_DNA"/>
</dbReference>
<reference evidence="1" key="1">
    <citation type="journal article" date="2021" name="Front. Microbiol.">
        <title>Comprehensive Comparative Genomics and Phenotyping of Methylobacterium Species.</title>
        <authorList>
            <person name="Alessa O."/>
            <person name="Ogura Y."/>
            <person name="Fujitani Y."/>
            <person name="Takami H."/>
            <person name="Hayashi T."/>
            <person name="Sahin N."/>
            <person name="Tani A."/>
        </authorList>
    </citation>
    <scope>NUCLEOTIDE SEQUENCE</scope>
    <source>
        <strain evidence="1">NBRC 15689</strain>
    </source>
</reference>
<evidence type="ECO:0000313" key="2">
    <source>
        <dbReference type="Proteomes" id="UP001055156"/>
    </source>
</evidence>
<gene>
    <name evidence="1" type="ORF">LKMONMHP_0593</name>
</gene>
<evidence type="ECO:0008006" key="3">
    <source>
        <dbReference type="Google" id="ProtNLM"/>
    </source>
</evidence>
<reference evidence="1" key="2">
    <citation type="submission" date="2021-08" db="EMBL/GenBank/DDBJ databases">
        <authorList>
            <person name="Tani A."/>
            <person name="Ola A."/>
            <person name="Ogura Y."/>
            <person name="Katsura K."/>
            <person name="Hayashi T."/>
        </authorList>
    </citation>
    <scope>NUCLEOTIDE SEQUENCE</scope>
    <source>
        <strain evidence="1">NBRC 15689</strain>
    </source>
</reference>